<comment type="caution">
    <text evidence="3">The sequence shown here is derived from an EMBL/GenBank/DDBJ whole genome shotgun (WGS) entry which is preliminary data.</text>
</comment>
<evidence type="ECO:0000256" key="1">
    <source>
        <dbReference type="SAM" id="MobiDB-lite"/>
    </source>
</evidence>
<proteinExistence type="predicted"/>
<feature type="transmembrane region" description="Helical" evidence="2">
    <location>
        <begin position="160"/>
        <end position="179"/>
    </location>
</feature>
<feature type="transmembrane region" description="Helical" evidence="2">
    <location>
        <begin position="132"/>
        <end position="154"/>
    </location>
</feature>
<evidence type="ECO:0000313" key="3">
    <source>
        <dbReference type="EMBL" id="KAJ3573460.1"/>
    </source>
</evidence>
<dbReference type="EMBL" id="JANIEX010000102">
    <property type="protein sequence ID" value="KAJ3573460.1"/>
    <property type="molecule type" value="Genomic_DNA"/>
</dbReference>
<organism evidence="3 4">
    <name type="scientific">Leucocoprinus birnbaumii</name>
    <dbReference type="NCBI Taxonomy" id="56174"/>
    <lineage>
        <taxon>Eukaryota</taxon>
        <taxon>Fungi</taxon>
        <taxon>Dikarya</taxon>
        <taxon>Basidiomycota</taxon>
        <taxon>Agaricomycotina</taxon>
        <taxon>Agaricomycetes</taxon>
        <taxon>Agaricomycetidae</taxon>
        <taxon>Agaricales</taxon>
        <taxon>Agaricineae</taxon>
        <taxon>Agaricaceae</taxon>
        <taxon>Leucocoprinus</taxon>
    </lineage>
</organism>
<feature type="transmembrane region" description="Helical" evidence="2">
    <location>
        <begin position="105"/>
        <end position="125"/>
    </location>
</feature>
<accession>A0AAD5VYX3</accession>
<dbReference type="Proteomes" id="UP001213000">
    <property type="component" value="Unassembled WGS sequence"/>
</dbReference>
<reference evidence="3" key="1">
    <citation type="submission" date="2022-07" db="EMBL/GenBank/DDBJ databases">
        <title>Genome Sequence of Leucocoprinus birnbaumii.</title>
        <authorList>
            <person name="Buettner E."/>
        </authorList>
    </citation>
    <scope>NUCLEOTIDE SEQUENCE</scope>
    <source>
        <strain evidence="3">VT141</strain>
    </source>
</reference>
<evidence type="ECO:0000313" key="4">
    <source>
        <dbReference type="Proteomes" id="UP001213000"/>
    </source>
</evidence>
<feature type="region of interest" description="Disordered" evidence="1">
    <location>
        <begin position="403"/>
        <end position="429"/>
    </location>
</feature>
<name>A0AAD5VYX3_9AGAR</name>
<evidence type="ECO:0000256" key="2">
    <source>
        <dbReference type="SAM" id="Phobius"/>
    </source>
</evidence>
<keyword evidence="4" id="KW-1185">Reference proteome</keyword>
<sequence length="625" mass="68514">MSSSPNLISLLPSTPHSLAYALPLLALSLVLNFAGTFLMLDRSRSFPPSTDYSTLPGAFDKDKKRKFVWFLEGGVGGLACGYATGLHSVTFLSLVIPTKTTSTPLSSNSFLAVWILVCIFTTLLAGRYRYAALTMAGITGGALSSLAICVIIHPSLTPRVALMAIFVPLFTILVLLFYFVPKFHSWLLHPILRFCTSSIGAFGIILSISLLLNPKVEAWANVWERLWLQDGDDWGTGQEKGLSAALCVFLAVGAGTDWALRHWLGECPDEKWDHYLANYMANLPNQADRAGTFEPPKSFWESFFNRDKRDPILFPPDSDFKANSEAPLKLELGDHSPPLTKSLAGGVIKKPRSHSRKHGFQPTTTRKRKPVKFGALDELSSSDDEDIDDIKASPITFPPLGYSSSTPTLVDEPPKALRKKSTAIDTSDDPKKPLVIDYDAELTELKRLKGSNHGNSVINGMPDYSDHEEEDLTSISQRQSRANINDQTHSRWSPAFIKRHSGSLSVTAEPGSPAIPLPGSMPVSATPSLIKALDRIAIAQRDAFGHAAASPSVLASTPTIRGDTRSDPGKQPEIGTADLRSKGRKNGFGAEEEEEDNARAVQQARKERAPRWEEFWREVRAKAHS</sequence>
<feature type="compositionally biased region" description="Basic residues" evidence="1">
    <location>
        <begin position="349"/>
        <end position="371"/>
    </location>
</feature>
<feature type="region of interest" description="Disordered" evidence="1">
    <location>
        <begin position="548"/>
        <end position="611"/>
    </location>
</feature>
<feature type="transmembrane region" description="Helical" evidence="2">
    <location>
        <begin position="191"/>
        <end position="212"/>
    </location>
</feature>
<keyword evidence="2" id="KW-0472">Membrane</keyword>
<feature type="region of interest" description="Disordered" evidence="1">
    <location>
        <begin position="344"/>
        <end position="371"/>
    </location>
</feature>
<evidence type="ECO:0008006" key="5">
    <source>
        <dbReference type="Google" id="ProtNLM"/>
    </source>
</evidence>
<feature type="transmembrane region" description="Helical" evidence="2">
    <location>
        <begin position="67"/>
        <end position="85"/>
    </location>
</feature>
<protein>
    <recommendedName>
        <fullName evidence="5">DUF4203 domain-containing protein</fullName>
    </recommendedName>
</protein>
<keyword evidence="2" id="KW-1133">Transmembrane helix</keyword>
<keyword evidence="2" id="KW-0812">Transmembrane</keyword>
<dbReference type="AlphaFoldDB" id="A0AAD5VYX3"/>
<feature type="transmembrane region" description="Helical" evidence="2">
    <location>
        <begin position="20"/>
        <end position="40"/>
    </location>
</feature>
<gene>
    <name evidence="3" type="ORF">NP233_g2409</name>
</gene>